<dbReference type="SUPFAM" id="SSF54277">
    <property type="entry name" value="CAD &amp; PB1 domains"/>
    <property type="match status" value="1"/>
</dbReference>
<name>A0A914V3T5_9BILA</name>
<keyword evidence="1" id="KW-1185">Reference proteome</keyword>
<accession>A0A914V3T5</accession>
<dbReference type="WBParaSite" id="PSAMB.scaffold15152size1665.g36384.t1">
    <property type="protein sequence ID" value="PSAMB.scaffold15152size1665.g36384.t1"/>
    <property type="gene ID" value="PSAMB.scaffold15152size1665.g36384"/>
</dbReference>
<dbReference type="AlphaFoldDB" id="A0A914V3T5"/>
<dbReference type="Proteomes" id="UP000887566">
    <property type="component" value="Unplaced"/>
</dbReference>
<proteinExistence type="predicted"/>
<evidence type="ECO:0000313" key="1">
    <source>
        <dbReference type="Proteomes" id="UP000887566"/>
    </source>
</evidence>
<evidence type="ECO:0000313" key="2">
    <source>
        <dbReference type="WBParaSite" id="PSAMB.scaffold15152size1665.g36384.t1"/>
    </source>
</evidence>
<organism evidence="1 2">
    <name type="scientific">Plectus sambesii</name>
    <dbReference type="NCBI Taxonomy" id="2011161"/>
    <lineage>
        <taxon>Eukaryota</taxon>
        <taxon>Metazoa</taxon>
        <taxon>Ecdysozoa</taxon>
        <taxon>Nematoda</taxon>
        <taxon>Chromadorea</taxon>
        <taxon>Plectida</taxon>
        <taxon>Plectina</taxon>
        <taxon>Plectoidea</taxon>
        <taxon>Plectidae</taxon>
        <taxon>Plectus</taxon>
    </lineage>
</organism>
<protein>
    <submittedName>
        <fullName evidence="2">Uncharacterized protein</fullName>
    </submittedName>
</protein>
<reference evidence="2" key="1">
    <citation type="submission" date="2022-11" db="UniProtKB">
        <authorList>
            <consortium name="WormBaseParasite"/>
        </authorList>
    </citation>
    <scope>IDENTIFICATION</scope>
</reference>
<sequence length="111" mass="12274">MLNFYGKGKDPFRSTADISIPLIEGRVRSVRADLGAKLLKQAVEGELYKNFDVGSQTSKWYLDEEGDLVILDDLDSFQVAYDFARKSGKGLKVVVDAVKKEGNLTAEFGIP</sequence>